<keyword evidence="6 8" id="KW-0408">Iron</keyword>
<dbReference type="Gene3D" id="1.10.630.10">
    <property type="entry name" value="Cytochrome P450"/>
    <property type="match status" value="1"/>
</dbReference>
<keyword evidence="10" id="KW-1133">Transmembrane helix</keyword>
<evidence type="ECO:0000256" key="9">
    <source>
        <dbReference type="RuleBase" id="RU000461"/>
    </source>
</evidence>
<evidence type="ECO:0000256" key="1">
    <source>
        <dbReference type="ARBA" id="ARBA00001971"/>
    </source>
</evidence>
<evidence type="ECO:0000256" key="6">
    <source>
        <dbReference type="ARBA" id="ARBA00023004"/>
    </source>
</evidence>
<dbReference type="GO" id="GO:0016705">
    <property type="term" value="F:oxidoreductase activity, acting on paired donors, with incorporation or reduction of molecular oxygen"/>
    <property type="evidence" value="ECO:0007669"/>
    <property type="project" value="InterPro"/>
</dbReference>
<keyword evidence="10" id="KW-0472">Membrane</keyword>
<organism evidence="11 12">
    <name type="scientific">Leucocoprinus birnbaumii</name>
    <dbReference type="NCBI Taxonomy" id="56174"/>
    <lineage>
        <taxon>Eukaryota</taxon>
        <taxon>Fungi</taxon>
        <taxon>Dikarya</taxon>
        <taxon>Basidiomycota</taxon>
        <taxon>Agaricomycotina</taxon>
        <taxon>Agaricomycetes</taxon>
        <taxon>Agaricomycetidae</taxon>
        <taxon>Agaricales</taxon>
        <taxon>Agaricineae</taxon>
        <taxon>Agaricaceae</taxon>
        <taxon>Leucocoprinus</taxon>
    </lineage>
</organism>
<dbReference type="InterPro" id="IPR002401">
    <property type="entry name" value="Cyt_P450_E_grp-I"/>
</dbReference>
<dbReference type="InterPro" id="IPR036396">
    <property type="entry name" value="Cyt_P450_sf"/>
</dbReference>
<evidence type="ECO:0000256" key="2">
    <source>
        <dbReference type="ARBA" id="ARBA00010617"/>
    </source>
</evidence>
<accession>A0AAD5W598</accession>
<name>A0AAD5W598_9AGAR</name>
<dbReference type="PRINTS" id="PR00463">
    <property type="entry name" value="EP450I"/>
</dbReference>
<dbReference type="EMBL" id="JANIEX010000070">
    <property type="protein sequence ID" value="KAJ3574394.1"/>
    <property type="molecule type" value="Genomic_DNA"/>
</dbReference>
<evidence type="ECO:0000256" key="8">
    <source>
        <dbReference type="PIRSR" id="PIRSR602401-1"/>
    </source>
</evidence>
<evidence type="ECO:0000256" key="5">
    <source>
        <dbReference type="ARBA" id="ARBA00023002"/>
    </source>
</evidence>
<comment type="caution">
    <text evidence="11">The sequence shown here is derived from an EMBL/GenBank/DDBJ whole genome shotgun (WGS) entry which is preliminary data.</text>
</comment>
<dbReference type="PANTHER" id="PTHR24287">
    <property type="entry name" value="P450, PUTATIVE (EUROFUNG)-RELATED"/>
    <property type="match status" value="1"/>
</dbReference>
<sequence length="664" mass="76225">MLSLGSYFTHQALKESVYQSYDLPPSLSSPRLFISLIMLSTHPANFRARLFFDLFSAFVVPSVVLRLLLRLLDVQFGRLSLAAYGIFILAWAISKGAYTSFKHQRIAEQFGAKTIPCVVGRWPGNIDILLRMMRSFKTSYILDTYLQLFEEYQCTTLNLRILWADNIITMDQEHINFILSTGFKNFWRGRAQKERMETLLGEGIFNRDDDVWKMVGLHHNLNFISAFILIFSEQHRITARPFFARDRFTDFEIFEHYSSRTLSHLDQIASLGEACEAQDLFSRFALDAASEFLFGENLDTLSASLPRPYKTPMGPKGSATQDTWGEFANAFDEAQMNITKRARIGYLWPLLELFRDRNRRHAKVIGEWLDPLVQRALEEKRSLKANGGGESAESPVSDKTFLQHLADSTDNPTIIRDQLLSMLLASRDTTACVLTFVTYLMAMHPDIAARMRAEVLTNCGQHSMPTSDQIHKLTYIRAVIDETLRLFPPVPLNVRESRPSACLLPPSDPSYPYSPTQEQSKNQPLFMPASTTVTYLPLLTHRNKALWGEDADEFRPERWLESETKVKCNANMGMFSPFSHGPRICIGKNYAYNEMTFFLVRLLQRFDRFELATDCQPEGSLPPSEWKERRGRQRIEKIWPAAALTLFVKGGLWIKFHKAETHDN</sequence>
<feature type="binding site" description="axial binding residue" evidence="8">
    <location>
        <position position="585"/>
    </location>
    <ligand>
        <name>heme</name>
        <dbReference type="ChEBI" id="CHEBI:30413"/>
    </ligand>
    <ligandPart>
        <name>Fe</name>
        <dbReference type="ChEBI" id="CHEBI:18248"/>
    </ligandPart>
</feature>
<evidence type="ECO:0000313" key="11">
    <source>
        <dbReference type="EMBL" id="KAJ3574394.1"/>
    </source>
</evidence>
<evidence type="ECO:0000256" key="7">
    <source>
        <dbReference type="ARBA" id="ARBA00023033"/>
    </source>
</evidence>
<feature type="transmembrane region" description="Helical" evidence="10">
    <location>
        <begin position="81"/>
        <end position="98"/>
    </location>
</feature>
<dbReference type="InterPro" id="IPR001128">
    <property type="entry name" value="Cyt_P450"/>
</dbReference>
<keyword evidence="12" id="KW-1185">Reference proteome</keyword>
<reference evidence="11" key="1">
    <citation type="submission" date="2022-07" db="EMBL/GenBank/DDBJ databases">
        <title>Genome Sequence of Leucocoprinus birnbaumii.</title>
        <authorList>
            <person name="Buettner E."/>
        </authorList>
    </citation>
    <scope>NUCLEOTIDE SEQUENCE</scope>
    <source>
        <strain evidence="11">VT141</strain>
    </source>
</reference>
<dbReference type="InterPro" id="IPR047146">
    <property type="entry name" value="Cyt_P450_E_CYP52_fungi"/>
</dbReference>
<gene>
    <name evidence="11" type="ORF">NP233_g1797</name>
</gene>
<evidence type="ECO:0000256" key="3">
    <source>
        <dbReference type="ARBA" id="ARBA00022617"/>
    </source>
</evidence>
<keyword evidence="4 8" id="KW-0479">Metal-binding</keyword>
<protein>
    <recommendedName>
        <fullName evidence="13">Cytochrome P450</fullName>
    </recommendedName>
</protein>
<dbReference type="InterPro" id="IPR017972">
    <property type="entry name" value="Cyt_P450_CS"/>
</dbReference>
<keyword evidence="5 9" id="KW-0560">Oxidoreductase</keyword>
<dbReference type="GO" id="GO:0004497">
    <property type="term" value="F:monooxygenase activity"/>
    <property type="evidence" value="ECO:0007669"/>
    <property type="project" value="UniProtKB-KW"/>
</dbReference>
<proteinExistence type="inferred from homology"/>
<dbReference type="Proteomes" id="UP001213000">
    <property type="component" value="Unassembled WGS sequence"/>
</dbReference>
<evidence type="ECO:0000313" key="12">
    <source>
        <dbReference type="Proteomes" id="UP001213000"/>
    </source>
</evidence>
<dbReference type="PRINTS" id="PR00385">
    <property type="entry name" value="P450"/>
</dbReference>
<dbReference type="Pfam" id="PF00067">
    <property type="entry name" value="p450"/>
    <property type="match status" value="2"/>
</dbReference>
<keyword evidence="3 8" id="KW-0349">Heme</keyword>
<comment type="similarity">
    <text evidence="2 9">Belongs to the cytochrome P450 family.</text>
</comment>
<dbReference type="SUPFAM" id="SSF48264">
    <property type="entry name" value="Cytochrome P450"/>
    <property type="match status" value="1"/>
</dbReference>
<dbReference type="AlphaFoldDB" id="A0AAD5W598"/>
<feature type="transmembrane region" description="Helical" evidence="10">
    <location>
        <begin position="50"/>
        <end position="69"/>
    </location>
</feature>
<keyword evidence="10" id="KW-0812">Transmembrane</keyword>
<dbReference type="GO" id="GO:0005506">
    <property type="term" value="F:iron ion binding"/>
    <property type="evidence" value="ECO:0007669"/>
    <property type="project" value="InterPro"/>
</dbReference>
<evidence type="ECO:0000256" key="4">
    <source>
        <dbReference type="ARBA" id="ARBA00022723"/>
    </source>
</evidence>
<dbReference type="PANTHER" id="PTHR24287:SF1">
    <property type="entry name" value="P450, PUTATIVE (EUROFUNG)-RELATED"/>
    <property type="match status" value="1"/>
</dbReference>
<keyword evidence="7 9" id="KW-0503">Monooxygenase</keyword>
<evidence type="ECO:0000256" key="10">
    <source>
        <dbReference type="SAM" id="Phobius"/>
    </source>
</evidence>
<dbReference type="PROSITE" id="PS00086">
    <property type="entry name" value="CYTOCHROME_P450"/>
    <property type="match status" value="1"/>
</dbReference>
<evidence type="ECO:0008006" key="13">
    <source>
        <dbReference type="Google" id="ProtNLM"/>
    </source>
</evidence>
<comment type="cofactor">
    <cofactor evidence="1 8">
        <name>heme</name>
        <dbReference type="ChEBI" id="CHEBI:30413"/>
    </cofactor>
</comment>
<dbReference type="GO" id="GO:0020037">
    <property type="term" value="F:heme binding"/>
    <property type="evidence" value="ECO:0007669"/>
    <property type="project" value="InterPro"/>
</dbReference>